<gene>
    <name evidence="1" type="ORF">EUGRSUZ_K00669</name>
</gene>
<dbReference type="EMBL" id="KK198763">
    <property type="protein sequence ID" value="KCW46864.1"/>
    <property type="molecule type" value="Genomic_DNA"/>
</dbReference>
<dbReference type="eggNOG" id="ENOG502RZWK">
    <property type="taxonomic scope" value="Eukaryota"/>
</dbReference>
<name>A0A058ZZF6_EUCGR</name>
<protein>
    <submittedName>
        <fullName evidence="1">Uncharacterized protein</fullName>
    </submittedName>
</protein>
<dbReference type="PANTHER" id="PTHR36342">
    <property type="entry name" value="PTB DOMAIN ENGULFMENT ADAPTER"/>
    <property type="match status" value="1"/>
</dbReference>
<organism evidence="1">
    <name type="scientific">Eucalyptus grandis</name>
    <name type="common">Flooded gum</name>
    <dbReference type="NCBI Taxonomy" id="71139"/>
    <lineage>
        <taxon>Eukaryota</taxon>
        <taxon>Viridiplantae</taxon>
        <taxon>Streptophyta</taxon>
        <taxon>Embryophyta</taxon>
        <taxon>Tracheophyta</taxon>
        <taxon>Spermatophyta</taxon>
        <taxon>Magnoliopsida</taxon>
        <taxon>eudicotyledons</taxon>
        <taxon>Gunneridae</taxon>
        <taxon>Pentapetalae</taxon>
        <taxon>rosids</taxon>
        <taxon>malvids</taxon>
        <taxon>Myrtales</taxon>
        <taxon>Myrtaceae</taxon>
        <taxon>Myrtoideae</taxon>
        <taxon>Eucalypteae</taxon>
        <taxon>Eucalyptus</taxon>
    </lineage>
</organism>
<accession>A0A058ZZF6</accession>
<sequence>MLIVQKKKKKLNMVRLEVHFVFVQSCCLMKLNLFVQGTLLSRKLTRLPKRRCWFVGYSEEDSLDIALKFNDTWETDWRMGIHDCRNYANGLVECLTGEKLVLERLRRRTAWLI</sequence>
<dbReference type="InParanoid" id="A0A058ZZF6"/>
<dbReference type="Gramene" id="KCW46864">
    <property type="protein sequence ID" value="KCW46864"/>
    <property type="gene ID" value="EUGRSUZ_K00669"/>
</dbReference>
<dbReference type="OMA" id="FNDTWET"/>
<evidence type="ECO:0000313" key="1">
    <source>
        <dbReference type="EMBL" id="KCW46864.1"/>
    </source>
</evidence>
<proteinExistence type="predicted"/>
<dbReference type="PANTHER" id="PTHR36342:SF1">
    <property type="entry name" value="PTB DOMAIN ENGULFMENT ADAPTER"/>
    <property type="match status" value="1"/>
</dbReference>
<dbReference type="AlphaFoldDB" id="A0A058ZZF6"/>
<reference evidence="1" key="1">
    <citation type="submission" date="2013-07" db="EMBL/GenBank/DDBJ databases">
        <title>The genome of Eucalyptus grandis.</title>
        <authorList>
            <person name="Schmutz J."/>
            <person name="Hayes R."/>
            <person name="Myburg A."/>
            <person name="Tuskan G."/>
            <person name="Grattapaglia D."/>
            <person name="Rokhsar D.S."/>
        </authorList>
    </citation>
    <scope>NUCLEOTIDE SEQUENCE</scope>
    <source>
        <tissue evidence="1">Leaf extractions</tissue>
    </source>
</reference>